<evidence type="ECO:0000256" key="8">
    <source>
        <dbReference type="ARBA" id="ARBA00023033"/>
    </source>
</evidence>
<name>A0A0C3JJH1_PISTI</name>
<dbReference type="Proteomes" id="UP000054217">
    <property type="component" value="Unassembled WGS sequence"/>
</dbReference>
<evidence type="ECO:0000256" key="4">
    <source>
        <dbReference type="ARBA" id="ARBA00022723"/>
    </source>
</evidence>
<keyword evidence="5 12" id="KW-0732">Signal</keyword>
<reference evidence="13 14" key="1">
    <citation type="submission" date="2014-04" db="EMBL/GenBank/DDBJ databases">
        <authorList>
            <consortium name="DOE Joint Genome Institute"/>
            <person name="Kuo A."/>
            <person name="Kohler A."/>
            <person name="Costa M.D."/>
            <person name="Nagy L.G."/>
            <person name="Floudas D."/>
            <person name="Copeland A."/>
            <person name="Barry K.W."/>
            <person name="Cichocki N."/>
            <person name="Veneault-Fourrey C."/>
            <person name="LaButti K."/>
            <person name="Lindquist E.A."/>
            <person name="Lipzen A."/>
            <person name="Lundell T."/>
            <person name="Morin E."/>
            <person name="Murat C."/>
            <person name="Sun H."/>
            <person name="Tunlid A."/>
            <person name="Henrissat B."/>
            <person name="Grigoriev I.V."/>
            <person name="Hibbett D.S."/>
            <person name="Martin F."/>
            <person name="Nordberg H.P."/>
            <person name="Cantor M.N."/>
            <person name="Hua S.X."/>
        </authorList>
    </citation>
    <scope>NUCLEOTIDE SEQUENCE [LARGE SCALE GENOMIC DNA]</scope>
    <source>
        <strain evidence="13 14">Marx 270</strain>
    </source>
</reference>
<dbReference type="GO" id="GO:0004497">
    <property type="term" value="F:monooxygenase activity"/>
    <property type="evidence" value="ECO:0007669"/>
    <property type="project" value="UniProtKB-KW"/>
</dbReference>
<evidence type="ECO:0000256" key="5">
    <source>
        <dbReference type="ARBA" id="ARBA00022729"/>
    </source>
</evidence>
<feature type="chain" id="PRO_5002166216" description="Lytic polysaccharide monooxygenase" evidence="12">
    <location>
        <begin position="18"/>
        <end position="333"/>
    </location>
</feature>
<protein>
    <recommendedName>
        <fullName evidence="15">Lytic polysaccharide monooxygenase</fullName>
    </recommendedName>
</protein>
<evidence type="ECO:0000256" key="9">
    <source>
        <dbReference type="ARBA" id="ARBA00023157"/>
    </source>
</evidence>
<evidence type="ECO:0000256" key="12">
    <source>
        <dbReference type="SAM" id="SignalP"/>
    </source>
</evidence>
<evidence type="ECO:0000313" key="14">
    <source>
        <dbReference type="Proteomes" id="UP000054217"/>
    </source>
</evidence>
<keyword evidence="8" id="KW-0503">Monooxygenase</keyword>
<keyword evidence="7" id="KW-0186">Copper</keyword>
<evidence type="ECO:0000256" key="7">
    <source>
        <dbReference type="ARBA" id="ARBA00023008"/>
    </source>
</evidence>
<dbReference type="InParanoid" id="A0A0C3JJH1"/>
<keyword evidence="4" id="KW-0479">Metal-binding</keyword>
<dbReference type="HOGENOM" id="CLU_030284_1_0_1"/>
<comment type="subcellular location">
    <subcellularLocation>
        <location evidence="2">Secreted</location>
    </subcellularLocation>
</comment>
<proteinExistence type="inferred from homology"/>
<keyword evidence="6" id="KW-0560">Oxidoreductase</keyword>
<evidence type="ECO:0000256" key="6">
    <source>
        <dbReference type="ARBA" id="ARBA00023002"/>
    </source>
</evidence>
<feature type="signal peptide" evidence="12">
    <location>
        <begin position="1"/>
        <end position="17"/>
    </location>
</feature>
<reference evidence="14" key="2">
    <citation type="submission" date="2015-01" db="EMBL/GenBank/DDBJ databases">
        <title>Evolutionary Origins and Diversification of the Mycorrhizal Mutualists.</title>
        <authorList>
            <consortium name="DOE Joint Genome Institute"/>
            <consortium name="Mycorrhizal Genomics Consortium"/>
            <person name="Kohler A."/>
            <person name="Kuo A."/>
            <person name="Nagy L.G."/>
            <person name="Floudas D."/>
            <person name="Copeland A."/>
            <person name="Barry K.W."/>
            <person name="Cichocki N."/>
            <person name="Veneault-Fourrey C."/>
            <person name="LaButti K."/>
            <person name="Lindquist E.A."/>
            <person name="Lipzen A."/>
            <person name="Lundell T."/>
            <person name="Morin E."/>
            <person name="Murat C."/>
            <person name="Riley R."/>
            <person name="Ohm R."/>
            <person name="Sun H."/>
            <person name="Tunlid A."/>
            <person name="Henrissat B."/>
            <person name="Grigoriev I.V."/>
            <person name="Hibbett D.S."/>
            <person name="Martin F."/>
        </authorList>
    </citation>
    <scope>NUCLEOTIDE SEQUENCE [LARGE SCALE GENOMIC DNA]</scope>
    <source>
        <strain evidence="14">Marx 270</strain>
    </source>
</reference>
<evidence type="ECO:0000256" key="11">
    <source>
        <dbReference type="ARBA" id="ARBA00046340"/>
    </source>
</evidence>
<keyword evidence="9" id="KW-1015">Disulfide bond</keyword>
<dbReference type="GO" id="GO:0046872">
    <property type="term" value="F:metal ion binding"/>
    <property type="evidence" value="ECO:0007669"/>
    <property type="project" value="UniProtKB-KW"/>
</dbReference>
<dbReference type="STRING" id="870435.A0A0C3JJH1"/>
<organism evidence="13 14">
    <name type="scientific">Pisolithus tinctorius Marx 270</name>
    <dbReference type="NCBI Taxonomy" id="870435"/>
    <lineage>
        <taxon>Eukaryota</taxon>
        <taxon>Fungi</taxon>
        <taxon>Dikarya</taxon>
        <taxon>Basidiomycota</taxon>
        <taxon>Agaricomycotina</taxon>
        <taxon>Agaricomycetes</taxon>
        <taxon>Agaricomycetidae</taxon>
        <taxon>Boletales</taxon>
        <taxon>Sclerodermatineae</taxon>
        <taxon>Pisolithaceae</taxon>
        <taxon>Pisolithus</taxon>
    </lineage>
</organism>
<comment type="cofactor">
    <cofactor evidence="1">
        <name>Cu(2+)</name>
        <dbReference type="ChEBI" id="CHEBI:29036"/>
    </cofactor>
</comment>
<comment type="similarity">
    <text evidence="11">Belongs to the polysaccharide monooxygenase AA14 family.</text>
</comment>
<sequence>MLPLLLSIFTLAGFAAAHLAAFHEAMYCFNGTTAGQVNYNTNDAVNPLWDLAQSDYWFHHVNNCDQFPPAPGDVLELPAGGSFTVEIAGNRGVTSYSFNGEYATEWTDGQNHTGSTDVLTQATYSSEGCVVDPNIHTQNETMASGTAFAISYNSELSQVTLDNLVVFSVLYNTPWKRVTTYDVPAAMPACPSGGCICAWVWVSAAADPLFRLPYNGWSFQIPNGCGEPNIYMEGFKCTVTNATSTTPVGTPKAPVWCESDQSECVQGPKQIMIWNQLEGNNIEVSGNDLSGMPKSPAYNAKCGFQNGAQNDIFATGTSSKRMVARHKRPATAL</sequence>
<accession>A0A0C3JJH1</accession>
<evidence type="ECO:0000256" key="2">
    <source>
        <dbReference type="ARBA" id="ARBA00004613"/>
    </source>
</evidence>
<evidence type="ECO:0000256" key="3">
    <source>
        <dbReference type="ARBA" id="ARBA00022525"/>
    </source>
</evidence>
<evidence type="ECO:0000256" key="1">
    <source>
        <dbReference type="ARBA" id="ARBA00001973"/>
    </source>
</evidence>
<dbReference type="GO" id="GO:0005576">
    <property type="term" value="C:extracellular region"/>
    <property type="evidence" value="ECO:0007669"/>
    <property type="project" value="UniProtKB-SubCell"/>
</dbReference>
<dbReference type="OrthoDB" id="2019572at2759"/>
<keyword evidence="14" id="KW-1185">Reference proteome</keyword>
<dbReference type="EMBL" id="KN832025">
    <property type="protein sequence ID" value="KIN97736.1"/>
    <property type="molecule type" value="Genomic_DNA"/>
</dbReference>
<evidence type="ECO:0000256" key="10">
    <source>
        <dbReference type="ARBA" id="ARBA00023180"/>
    </source>
</evidence>
<keyword evidence="3" id="KW-0964">Secreted</keyword>
<keyword evidence="10" id="KW-0325">Glycoprotein</keyword>
<evidence type="ECO:0000313" key="13">
    <source>
        <dbReference type="EMBL" id="KIN97736.1"/>
    </source>
</evidence>
<evidence type="ECO:0008006" key="15">
    <source>
        <dbReference type="Google" id="ProtNLM"/>
    </source>
</evidence>
<dbReference type="Pfam" id="PF22810">
    <property type="entry name" value="LPMO_AA14"/>
    <property type="match status" value="1"/>
</dbReference>
<dbReference type="InterPro" id="IPR054497">
    <property type="entry name" value="LPMO_AA14"/>
</dbReference>
<dbReference type="AlphaFoldDB" id="A0A0C3JJH1"/>
<gene>
    <name evidence="13" type="ORF">M404DRAFT_888845</name>
</gene>